<dbReference type="SUPFAM" id="SSF48403">
    <property type="entry name" value="Ankyrin repeat"/>
    <property type="match status" value="1"/>
</dbReference>
<dbReference type="OrthoDB" id="76949at2759"/>
<keyword evidence="3" id="KW-0548">Nucleotidyltransferase</keyword>
<evidence type="ECO:0000256" key="2">
    <source>
        <dbReference type="ARBA" id="ARBA00022676"/>
    </source>
</evidence>
<evidence type="ECO:0000259" key="10">
    <source>
        <dbReference type="SMART" id="SM00454"/>
    </source>
</evidence>
<evidence type="ECO:0000256" key="3">
    <source>
        <dbReference type="ARBA" id="ARBA00022695"/>
    </source>
</evidence>
<dbReference type="PANTHER" id="PTHR24171">
    <property type="entry name" value="ANKYRIN REPEAT DOMAIN-CONTAINING PROTEIN 39-RELATED"/>
    <property type="match status" value="1"/>
</dbReference>
<comment type="similarity">
    <text evidence="6">Belongs to the ARTD/PARP family.</text>
</comment>
<evidence type="ECO:0000313" key="11">
    <source>
        <dbReference type="EMBL" id="CAH1106215.1"/>
    </source>
</evidence>
<keyword evidence="3" id="KW-0808">Transferase</keyword>
<dbReference type="InterPro" id="IPR036770">
    <property type="entry name" value="Ankyrin_rpt-contain_sf"/>
</dbReference>
<dbReference type="Gene3D" id="1.25.40.20">
    <property type="entry name" value="Ankyrin repeat-containing domain"/>
    <property type="match status" value="1"/>
</dbReference>
<feature type="compositionally biased region" description="Basic residues" evidence="9">
    <location>
        <begin position="146"/>
        <end position="155"/>
    </location>
</feature>
<dbReference type="InterPro" id="IPR001660">
    <property type="entry name" value="SAM"/>
</dbReference>
<dbReference type="EC" id="2.4.2.30" evidence="1"/>
<dbReference type="GO" id="GO:0003950">
    <property type="term" value="F:NAD+ poly-ADP-ribosyltransferase activity"/>
    <property type="evidence" value="ECO:0007669"/>
    <property type="project" value="UniProtKB-EC"/>
</dbReference>
<feature type="region of interest" description="Disordered" evidence="9">
    <location>
        <begin position="358"/>
        <end position="392"/>
    </location>
</feature>
<dbReference type="PROSITE" id="PS50088">
    <property type="entry name" value="ANK_REPEAT"/>
    <property type="match status" value="2"/>
</dbReference>
<dbReference type="SMART" id="SM00454">
    <property type="entry name" value="SAM"/>
    <property type="match status" value="1"/>
</dbReference>
<proteinExistence type="inferred from homology"/>
<protein>
    <recommendedName>
        <fullName evidence="1">NAD(+) ADP-ribosyltransferase</fullName>
        <ecNumber evidence="1">2.4.2.30</ecNumber>
    </recommendedName>
</protein>
<dbReference type="Pfam" id="PF00536">
    <property type="entry name" value="SAM_1"/>
    <property type="match status" value="1"/>
</dbReference>
<dbReference type="InterPro" id="IPR002110">
    <property type="entry name" value="Ankyrin_rpt"/>
</dbReference>
<gene>
    <name evidence="11" type="ORF">PSYICH_LOCUS7011</name>
</gene>
<dbReference type="GO" id="GO:0016779">
    <property type="term" value="F:nucleotidyltransferase activity"/>
    <property type="evidence" value="ECO:0007669"/>
    <property type="project" value="UniProtKB-KW"/>
</dbReference>
<evidence type="ECO:0000256" key="9">
    <source>
        <dbReference type="SAM" id="MobiDB-lite"/>
    </source>
</evidence>
<keyword evidence="12" id="KW-1185">Reference proteome</keyword>
<evidence type="ECO:0000313" key="12">
    <source>
        <dbReference type="Proteomes" id="UP001153636"/>
    </source>
</evidence>
<dbReference type="Pfam" id="PF12796">
    <property type="entry name" value="Ank_2"/>
    <property type="match status" value="1"/>
</dbReference>
<keyword evidence="4" id="KW-0677">Repeat</keyword>
<evidence type="ECO:0000256" key="7">
    <source>
        <dbReference type="ARBA" id="ARBA00033987"/>
    </source>
</evidence>
<evidence type="ECO:0000256" key="5">
    <source>
        <dbReference type="ARBA" id="ARBA00023043"/>
    </source>
</evidence>
<dbReference type="SMART" id="SM00248">
    <property type="entry name" value="ANK"/>
    <property type="match status" value="4"/>
</dbReference>
<dbReference type="PROSITE" id="PS50297">
    <property type="entry name" value="ANK_REP_REGION"/>
    <property type="match status" value="2"/>
</dbReference>
<feature type="compositionally biased region" description="Basic and acidic residues" evidence="9">
    <location>
        <begin position="156"/>
        <end position="166"/>
    </location>
</feature>
<comment type="catalytic activity">
    <reaction evidence="7">
        <text>NAD(+) + (ADP-D-ribosyl)n-acceptor = nicotinamide + (ADP-D-ribosyl)n+1-acceptor + H(+).</text>
        <dbReference type="EC" id="2.4.2.30"/>
    </reaction>
</comment>
<sequence>MSTNRFHKAAKDGLIEILKETTKRDCNVRDEQGMTPTLYAAFYGNLDALRLLCGRGGDPDKADLFGNSALHLAAAQGHKHIVTFLVNFGANIYATDIDGRTPQELAGINNRDDILRFIDGVHAKLEATDKKKAKSLQDKAKEDSKKRKKQFNKRMVKQEQLSEKLERRKSKDHRPSMISTLRSKLGGSMSNLLNESQPDRRSTYSAIVSGGTVVGRGNMSTVQRKILANKNNRLGSTDDDFKVSGIEDGKLTVNSLKGIRRDSEVLYGGTLETINLKERGRLDGIFNEDEYINANQQAPPPGRLIRSKSQPDFLQEMRNNSDNKMQQEPSSIFIRPGMGSIVIRKSITQNTFGKFYGNHEESSIGSGESYGPRHVTDDELSDSGSSEDENPNGALERFLTAFGLSEYLPKFLEQKIDLDTLMILEESDLDRLNMEIGPRRKLVIAINERKAALENPGEVKDTML</sequence>
<keyword evidence="2" id="KW-0328">Glycosyltransferase</keyword>
<dbReference type="Proteomes" id="UP001153636">
    <property type="component" value="Chromosome 2"/>
</dbReference>
<accession>A0A9P0CUC0</accession>
<evidence type="ECO:0000256" key="4">
    <source>
        <dbReference type="ARBA" id="ARBA00022737"/>
    </source>
</evidence>
<feature type="domain" description="SAM" evidence="10">
    <location>
        <begin position="387"/>
        <end position="452"/>
    </location>
</feature>
<evidence type="ECO:0000256" key="1">
    <source>
        <dbReference type="ARBA" id="ARBA00012020"/>
    </source>
</evidence>
<feature type="repeat" description="ANK" evidence="8">
    <location>
        <begin position="32"/>
        <end position="64"/>
    </location>
</feature>
<evidence type="ECO:0000256" key="8">
    <source>
        <dbReference type="PROSITE-ProRule" id="PRU00023"/>
    </source>
</evidence>
<evidence type="ECO:0000256" key="6">
    <source>
        <dbReference type="ARBA" id="ARBA00024347"/>
    </source>
</evidence>
<feature type="compositionally biased region" description="Basic and acidic residues" evidence="9">
    <location>
        <begin position="130"/>
        <end position="145"/>
    </location>
</feature>
<reference evidence="11" key="1">
    <citation type="submission" date="2022-01" db="EMBL/GenBank/DDBJ databases">
        <authorList>
            <person name="King R."/>
        </authorList>
    </citation>
    <scope>NUCLEOTIDE SEQUENCE</scope>
</reference>
<feature type="repeat" description="ANK" evidence="8">
    <location>
        <begin position="65"/>
        <end position="97"/>
    </location>
</feature>
<dbReference type="InterPro" id="IPR013761">
    <property type="entry name" value="SAM/pointed_sf"/>
</dbReference>
<feature type="compositionally biased region" description="Acidic residues" evidence="9">
    <location>
        <begin position="378"/>
        <end position="390"/>
    </location>
</feature>
<dbReference type="EMBL" id="OV651814">
    <property type="protein sequence ID" value="CAH1106215.1"/>
    <property type="molecule type" value="Genomic_DNA"/>
</dbReference>
<dbReference type="SUPFAM" id="SSF47769">
    <property type="entry name" value="SAM/Pointed domain"/>
    <property type="match status" value="1"/>
</dbReference>
<feature type="region of interest" description="Disordered" evidence="9">
    <location>
        <begin position="130"/>
        <end position="200"/>
    </location>
</feature>
<organism evidence="11 12">
    <name type="scientific">Psylliodes chrysocephalus</name>
    <dbReference type="NCBI Taxonomy" id="3402493"/>
    <lineage>
        <taxon>Eukaryota</taxon>
        <taxon>Metazoa</taxon>
        <taxon>Ecdysozoa</taxon>
        <taxon>Arthropoda</taxon>
        <taxon>Hexapoda</taxon>
        <taxon>Insecta</taxon>
        <taxon>Pterygota</taxon>
        <taxon>Neoptera</taxon>
        <taxon>Endopterygota</taxon>
        <taxon>Coleoptera</taxon>
        <taxon>Polyphaga</taxon>
        <taxon>Cucujiformia</taxon>
        <taxon>Chrysomeloidea</taxon>
        <taxon>Chrysomelidae</taxon>
        <taxon>Galerucinae</taxon>
        <taxon>Alticini</taxon>
        <taxon>Psylliodes</taxon>
    </lineage>
</organism>
<dbReference type="AlphaFoldDB" id="A0A9P0CUC0"/>
<feature type="compositionally biased region" description="Polar residues" evidence="9">
    <location>
        <begin position="177"/>
        <end position="196"/>
    </location>
</feature>
<dbReference type="Gene3D" id="1.10.150.50">
    <property type="entry name" value="Transcription Factor, Ets-1"/>
    <property type="match status" value="1"/>
</dbReference>
<name>A0A9P0CUC0_9CUCU</name>
<keyword evidence="5 8" id="KW-0040">ANK repeat</keyword>